<evidence type="ECO:0000256" key="1">
    <source>
        <dbReference type="ARBA" id="ARBA00003365"/>
    </source>
</evidence>
<evidence type="ECO:0000256" key="7">
    <source>
        <dbReference type="ARBA" id="ARBA00023239"/>
    </source>
</evidence>
<keyword evidence="6 9" id="KW-0057">Aromatic amino acid biosynthesis</keyword>
<dbReference type="InterPro" id="IPR011060">
    <property type="entry name" value="RibuloseP-bd_barrel"/>
</dbReference>
<dbReference type="CDD" id="cd04724">
    <property type="entry name" value="Tryptophan_synthase_alpha"/>
    <property type="match status" value="1"/>
</dbReference>
<comment type="pathway">
    <text evidence="2 9">Amino-acid biosynthesis; L-tryptophan biosynthesis; L-tryptophan from chorismate: step 5/5.</text>
</comment>
<dbReference type="FunFam" id="3.20.20.70:FF:000037">
    <property type="entry name" value="Tryptophan synthase alpha chain"/>
    <property type="match status" value="1"/>
</dbReference>
<dbReference type="EMBL" id="CP018866">
    <property type="protein sequence ID" value="AST92242.1"/>
    <property type="molecule type" value="Genomic_DNA"/>
</dbReference>
<evidence type="ECO:0000313" key="12">
    <source>
        <dbReference type="Proteomes" id="UP000215224"/>
    </source>
</evidence>
<dbReference type="InterPro" id="IPR002028">
    <property type="entry name" value="Trp_synthase_suA"/>
</dbReference>
<evidence type="ECO:0000256" key="3">
    <source>
        <dbReference type="ARBA" id="ARBA00011270"/>
    </source>
</evidence>
<evidence type="ECO:0000256" key="8">
    <source>
        <dbReference type="ARBA" id="ARBA00049047"/>
    </source>
</evidence>
<keyword evidence="12" id="KW-1185">Reference proteome</keyword>
<evidence type="ECO:0000256" key="4">
    <source>
        <dbReference type="ARBA" id="ARBA00022605"/>
    </source>
</evidence>
<feature type="active site" description="Proton acceptor" evidence="9">
    <location>
        <position position="54"/>
    </location>
</feature>
<keyword evidence="7 9" id="KW-0456">Lyase</keyword>
<evidence type="ECO:0000256" key="10">
    <source>
        <dbReference type="RuleBase" id="RU003662"/>
    </source>
</evidence>
<proteinExistence type="inferred from homology"/>
<dbReference type="SUPFAM" id="SSF51366">
    <property type="entry name" value="Ribulose-phoshate binding barrel"/>
    <property type="match status" value="1"/>
</dbReference>
<keyword evidence="5 9" id="KW-0822">Tryptophan biosynthesis</keyword>
<evidence type="ECO:0000256" key="5">
    <source>
        <dbReference type="ARBA" id="ARBA00022822"/>
    </source>
</evidence>
<gene>
    <name evidence="9" type="primary">trpA</name>
    <name evidence="11" type="ORF">BC6307_13575</name>
</gene>
<dbReference type="GO" id="GO:0005829">
    <property type="term" value="C:cytosol"/>
    <property type="evidence" value="ECO:0007669"/>
    <property type="project" value="TreeGrafter"/>
</dbReference>
<dbReference type="InterPro" id="IPR018204">
    <property type="entry name" value="Trp_synthase_alpha_AS"/>
</dbReference>
<dbReference type="NCBIfam" id="TIGR00262">
    <property type="entry name" value="trpA"/>
    <property type="match status" value="1"/>
</dbReference>
<reference evidence="11 12" key="1">
    <citation type="submission" date="2016-12" db="EMBL/GenBank/DDBJ databases">
        <title>The whole genome sequencing and assembly of Bacillus cohnii DSM 6307T strain.</title>
        <authorList>
            <person name="Lee Y.-J."/>
            <person name="Yi H."/>
            <person name="Bahn Y.-S."/>
            <person name="Kim J.F."/>
            <person name="Lee D.-W."/>
        </authorList>
    </citation>
    <scope>NUCLEOTIDE SEQUENCE [LARGE SCALE GENOMIC DNA]</scope>
    <source>
        <strain evidence="11 12">DSM 6307</strain>
    </source>
</reference>
<dbReference type="UniPathway" id="UPA00035">
    <property type="reaction ID" value="UER00044"/>
</dbReference>
<evidence type="ECO:0000256" key="2">
    <source>
        <dbReference type="ARBA" id="ARBA00004733"/>
    </source>
</evidence>
<dbReference type="KEGG" id="bcoh:BC6307_13575"/>
<comment type="function">
    <text evidence="1 9">The alpha subunit is responsible for the aldol cleavage of indoleglycerol phosphate to indole and glyceraldehyde 3-phosphate.</text>
</comment>
<dbReference type="Gene3D" id="3.20.20.70">
    <property type="entry name" value="Aldolase class I"/>
    <property type="match status" value="1"/>
</dbReference>
<dbReference type="InterPro" id="IPR013785">
    <property type="entry name" value="Aldolase_TIM"/>
</dbReference>
<evidence type="ECO:0000313" key="11">
    <source>
        <dbReference type="EMBL" id="AST92242.1"/>
    </source>
</evidence>
<dbReference type="PROSITE" id="PS00167">
    <property type="entry name" value="TRP_SYNTHASE_ALPHA"/>
    <property type="match status" value="1"/>
</dbReference>
<evidence type="ECO:0000256" key="6">
    <source>
        <dbReference type="ARBA" id="ARBA00023141"/>
    </source>
</evidence>
<organism evidence="11 12">
    <name type="scientific">Sutcliffiella cohnii</name>
    <dbReference type="NCBI Taxonomy" id="33932"/>
    <lineage>
        <taxon>Bacteria</taxon>
        <taxon>Bacillati</taxon>
        <taxon>Bacillota</taxon>
        <taxon>Bacilli</taxon>
        <taxon>Bacillales</taxon>
        <taxon>Bacillaceae</taxon>
        <taxon>Sutcliffiella</taxon>
    </lineage>
</organism>
<accession>A0A223KRX4</accession>
<dbReference type="RefSeq" id="WP_066416854.1">
    <property type="nucleotide sequence ID" value="NZ_CP018866.1"/>
</dbReference>
<dbReference type="Pfam" id="PF00290">
    <property type="entry name" value="Trp_syntA"/>
    <property type="match status" value="1"/>
</dbReference>
<comment type="similarity">
    <text evidence="9 10">Belongs to the TrpA family.</text>
</comment>
<name>A0A223KRX4_9BACI</name>
<keyword evidence="4 9" id="KW-0028">Amino-acid biosynthesis</keyword>
<dbReference type="EC" id="4.2.1.20" evidence="9"/>
<dbReference type="Proteomes" id="UP000215224">
    <property type="component" value="Chromosome"/>
</dbReference>
<dbReference type="PANTHER" id="PTHR43406:SF1">
    <property type="entry name" value="TRYPTOPHAN SYNTHASE ALPHA CHAIN, CHLOROPLASTIC"/>
    <property type="match status" value="1"/>
</dbReference>
<sequence length="266" mass="29406">MYGNRLPNHSKMFIPFIMAGDPTPQFTIDLALLLQEAGASVIELGVPYSDPLADGPIIQRSSQRALRGNMNLENAINLAGQMRKKGVKIPIILFTYFNPVLQLGYERFFALTDKNEVDGLLVPDLPFEESEIVRQRCQQNGLKYISLVAPTSNERIKLIANNAEGFLYCVSSLGVTGIRKELSPKVQQFLQDAMKESNIPVAVGFGISSAEQIKELLPHCNGIVIGSAIIELVEKQLSNISTNNDVALHFIQKQVQSMIAPIILER</sequence>
<comment type="catalytic activity">
    <reaction evidence="8 9">
        <text>(1S,2R)-1-C-(indol-3-yl)glycerol 3-phosphate + L-serine = D-glyceraldehyde 3-phosphate + L-tryptophan + H2O</text>
        <dbReference type="Rhea" id="RHEA:10532"/>
        <dbReference type="ChEBI" id="CHEBI:15377"/>
        <dbReference type="ChEBI" id="CHEBI:33384"/>
        <dbReference type="ChEBI" id="CHEBI:57912"/>
        <dbReference type="ChEBI" id="CHEBI:58866"/>
        <dbReference type="ChEBI" id="CHEBI:59776"/>
        <dbReference type="EC" id="4.2.1.20"/>
    </reaction>
</comment>
<dbReference type="HAMAP" id="MF_00131">
    <property type="entry name" value="Trp_synth_alpha"/>
    <property type="match status" value="1"/>
</dbReference>
<dbReference type="AlphaFoldDB" id="A0A223KRX4"/>
<comment type="subunit">
    <text evidence="3 9">Tetramer of two alpha and two beta chains.</text>
</comment>
<evidence type="ECO:0000256" key="9">
    <source>
        <dbReference type="HAMAP-Rule" id="MF_00131"/>
    </source>
</evidence>
<dbReference type="PANTHER" id="PTHR43406">
    <property type="entry name" value="TRYPTOPHAN SYNTHASE, ALPHA CHAIN"/>
    <property type="match status" value="1"/>
</dbReference>
<dbReference type="STRING" id="1314751.GCA_001591425_02610"/>
<dbReference type="GO" id="GO:0004834">
    <property type="term" value="F:tryptophan synthase activity"/>
    <property type="evidence" value="ECO:0007669"/>
    <property type="project" value="UniProtKB-UniRule"/>
</dbReference>
<protein>
    <recommendedName>
        <fullName evidence="9">Tryptophan synthase alpha chain</fullName>
        <ecNumber evidence="9">4.2.1.20</ecNumber>
    </recommendedName>
</protein>
<feature type="active site" description="Proton acceptor" evidence="9">
    <location>
        <position position="43"/>
    </location>
</feature>